<feature type="compositionally biased region" description="Low complexity" evidence="1">
    <location>
        <begin position="116"/>
        <end position="129"/>
    </location>
</feature>
<evidence type="ECO:0000313" key="2">
    <source>
        <dbReference type="EMBL" id="CAD9233953.1"/>
    </source>
</evidence>
<feature type="compositionally biased region" description="Low complexity" evidence="1">
    <location>
        <begin position="163"/>
        <end position="173"/>
    </location>
</feature>
<feature type="compositionally biased region" description="Basic and acidic residues" evidence="1">
    <location>
        <begin position="223"/>
        <end position="233"/>
    </location>
</feature>
<reference evidence="2" key="1">
    <citation type="submission" date="2021-01" db="EMBL/GenBank/DDBJ databases">
        <authorList>
            <person name="Corre E."/>
            <person name="Pelletier E."/>
            <person name="Niang G."/>
            <person name="Scheremetjew M."/>
            <person name="Finn R."/>
            <person name="Kale V."/>
            <person name="Holt S."/>
            <person name="Cochrane G."/>
            <person name="Meng A."/>
            <person name="Brown T."/>
            <person name="Cohen L."/>
        </authorList>
    </citation>
    <scope>NUCLEOTIDE SEQUENCE</scope>
    <source>
        <strain evidence="2">SAG 36.94</strain>
    </source>
</reference>
<proteinExistence type="predicted"/>
<dbReference type="AlphaFoldDB" id="A0A7S1TEU7"/>
<protein>
    <submittedName>
        <fullName evidence="2">Uncharacterized protein</fullName>
    </submittedName>
</protein>
<dbReference type="EMBL" id="HBGH01010853">
    <property type="protein sequence ID" value="CAD9233953.1"/>
    <property type="molecule type" value="Transcribed_RNA"/>
</dbReference>
<feature type="region of interest" description="Disordered" evidence="1">
    <location>
        <begin position="1"/>
        <end position="46"/>
    </location>
</feature>
<name>A0A7S1TEU7_9RHOD</name>
<accession>A0A7S1TEU7</accession>
<feature type="region of interest" description="Disordered" evidence="1">
    <location>
        <begin position="61"/>
        <end position="249"/>
    </location>
</feature>
<evidence type="ECO:0000256" key="1">
    <source>
        <dbReference type="SAM" id="MobiDB-lite"/>
    </source>
</evidence>
<gene>
    <name evidence="2" type="ORF">CCAE0312_LOCUS6041</name>
</gene>
<sequence>MDEDQPSEAPPVRRSLVLISSAWGKDKSDGQPRSWTPRRTTADTERITHRLSSIHDVLRRGPQTAHVAKGEPMTGVKTEDRGAHRNANRPTRLDIDSDTEETLPRGRKQIRESPSRRTPGTPRVRPTEGSTRQLIRDIQNSRRPRRVFQRVVDIRIPGHTSSRKSSSNTSDSSSHAEASHGLANTSITDQDAESPTAKALLHSRPLMSPRSQRQPSKLAPRNGPERRRASADSRHRHVAVPEYHCSSHGGRDGVSEQYAIYRNACVLEFIDLFSILKAVQDRMLFNHEAFNSIFEWWGVFRRYLLHILRMHELVLFPWKEVATKHAQALEAIVAMIEEFDEQEQSSEPYDMIFPELLRLSDVLSRAVFLFLDDGEASIPVFIMNKFPRGVTPIADQMRAYPWSVDDRVILLPIISRWMQKTVFYDSWIMETVRRGPVARAEKKFERWTRSLEQSHFSVPEKLWSASLR</sequence>
<organism evidence="2">
    <name type="scientific">Compsopogon caeruleus</name>
    <dbReference type="NCBI Taxonomy" id="31354"/>
    <lineage>
        <taxon>Eukaryota</taxon>
        <taxon>Rhodophyta</taxon>
        <taxon>Compsopogonophyceae</taxon>
        <taxon>Compsopogonales</taxon>
        <taxon>Compsopogonaceae</taxon>
        <taxon>Compsopogon</taxon>
    </lineage>
</organism>